<dbReference type="GeneID" id="80558976"/>
<organism evidence="4 5">
    <name type="scientific">Cotonvirus japonicus</name>
    <dbReference type="NCBI Taxonomy" id="2811091"/>
    <lineage>
        <taxon>Viruses</taxon>
        <taxon>Varidnaviria</taxon>
        <taxon>Bamfordvirae</taxon>
        <taxon>Nucleocytoviricota</taxon>
        <taxon>Megaviricetes</taxon>
        <taxon>Imitervirales</taxon>
        <taxon>Mimiviridae</taxon>
        <taxon>Megamimivirinae</taxon>
        <taxon>Cotonvirus</taxon>
        <taxon>Cotonvirus japonicum</taxon>
    </lineage>
</organism>
<evidence type="ECO:0000259" key="3">
    <source>
        <dbReference type="PROSITE" id="PS51301"/>
    </source>
</evidence>
<sequence length="237" mass="27280">MSNKNLSETSDYEKSEGVSKNLSNKIVDNDNETDIKNIAIERINNEYYRGKYGDVEVIMDNNGYMNATKLCKEINTKNNNKKEFSQWKLTSNAKELMDEVSKITGIPTTQLLKTVTTSSKNLTEIRGTYAHPDLIPLIASWASPKFAVRVFKIVNEYFAKEMFDKHQNLIKKKDDKIDKLRNDIKLLLQKNDELMDQGNEVLGYAKDTNRKINVVVDERVPKSGKPKNEESFYIVKK</sequence>
<dbReference type="EMBL" id="AP024483">
    <property type="protein sequence ID" value="BCS83771.1"/>
    <property type="molecule type" value="Genomic_DNA"/>
</dbReference>
<dbReference type="RefSeq" id="YP_010842379.1">
    <property type="nucleotide sequence ID" value="NC_079139.1"/>
</dbReference>
<evidence type="ECO:0000256" key="1">
    <source>
        <dbReference type="SAM" id="Coils"/>
    </source>
</evidence>
<dbReference type="Proteomes" id="UP001321479">
    <property type="component" value="Segment"/>
</dbReference>
<protein>
    <submittedName>
        <fullName evidence="4">KilA-N domain protein</fullName>
    </submittedName>
</protein>
<proteinExistence type="predicted"/>
<dbReference type="PROSITE" id="PS51301">
    <property type="entry name" value="KILA_N"/>
    <property type="match status" value="1"/>
</dbReference>
<feature type="region of interest" description="Disordered" evidence="2">
    <location>
        <begin position="1"/>
        <end position="25"/>
    </location>
</feature>
<dbReference type="InterPro" id="IPR017880">
    <property type="entry name" value="KilA_N"/>
</dbReference>
<dbReference type="Pfam" id="PF04383">
    <property type="entry name" value="KilA-N"/>
    <property type="match status" value="1"/>
</dbReference>
<feature type="domain" description="KilA-N" evidence="3">
    <location>
        <begin position="46"/>
        <end position="157"/>
    </location>
</feature>
<evidence type="ECO:0000313" key="5">
    <source>
        <dbReference type="Proteomes" id="UP001321479"/>
    </source>
</evidence>
<keyword evidence="5" id="KW-1185">Reference proteome</keyword>
<evidence type="ECO:0000313" key="4">
    <source>
        <dbReference type="EMBL" id="BCS83771.1"/>
    </source>
</evidence>
<reference evidence="4 5" key="1">
    <citation type="submission" date="2021-02" db="EMBL/GenBank/DDBJ databases">
        <title>Cotonvirus japonicus, which uses Golgi apparatus of host cells for its virion factory, phylogenetically links tailed tupanvirus and icosahedral mimivirus.</title>
        <authorList>
            <person name="Takahashi H."/>
            <person name="Fukaya S."/>
            <person name="Song C."/>
            <person name="Murata K."/>
            <person name="Takemura M."/>
        </authorList>
    </citation>
    <scope>NUCLEOTIDE SEQUENCE [LARGE SCALE GENOMIC DNA]</scope>
</reference>
<keyword evidence="1" id="KW-0175">Coiled coil</keyword>
<dbReference type="InterPro" id="IPR018004">
    <property type="entry name" value="KilA/APSES_HTH"/>
</dbReference>
<accession>A0ABM7NUM0</accession>
<evidence type="ECO:0000256" key="2">
    <source>
        <dbReference type="SAM" id="MobiDB-lite"/>
    </source>
</evidence>
<name>A0ABM7NUM0_9VIRU</name>
<dbReference type="SMART" id="SM01252">
    <property type="entry name" value="KilA-N"/>
    <property type="match status" value="1"/>
</dbReference>
<feature type="coiled-coil region" evidence="1">
    <location>
        <begin position="163"/>
        <end position="197"/>
    </location>
</feature>